<dbReference type="Pfam" id="PF00903">
    <property type="entry name" value="Glyoxalase"/>
    <property type="match status" value="1"/>
</dbReference>
<dbReference type="EMBL" id="FQZG01000049">
    <property type="protein sequence ID" value="SHJ44816.1"/>
    <property type="molecule type" value="Genomic_DNA"/>
</dbReference>
<dbReference type="InterPro" id="IPR029068">
    <property type="entry name" value="Glyas_Bleomycin-R_OHBP_Dase"/>
</dbReference>
<gene>
    <name evidence="2" type="ORF">SAMN02745244_02536</name>
</gene>
<dbReference type="AlphaFoldDB" id="A0A1M6JDL6"/>
<dbReference type="RefSeq" id="WP_073188846.1">
    <property type="nucleotide sequence ID" value="NZ_FQZG01000049.1"/>
</dbReference>
<dbReference type="PROSITE" id="PS51819">
    <property type="entry name" value="VOC"/>
    <property type="match status" value="1"/>
</dbReference>
<keyword evidence="3" id="KW-1185">Reference proteome</keyword>
<protein>
    <submittedName>
        <fullName evidence="2">Catechol 2,3-dioxygenase</fullName>
    </submittedName>
</protein>
<keyword evidence="2" id="KW-0223">Dioxygenase</keyword>
<dbReference type="Proteomes" id="UP000184512">
    <property type="component" value="Unassembled WGS sequence"/>
</dbReference>
<organism evidence="2 3">
    <name type="scientific">Tessaracoccus bendigoensis DSM 12906</name>
    <dbReference type="NCBI Taxonomy" id="1123357"/>
    <lineage>
        <taxon>Bacteria</taxon>
        <taxon>Bacillati</taxon>
        <taxon>Actinomycetota</taxon>
        <taxon>Actinomycetes</taxon>
        <taxon>Propionibacteriales</taxon>
        <taxon>Propionibacteriaceae</taxon>
        <taxon>Tessaracoccus</taxon>
    </lineage>
</organism>
<dbReference type="Gene3D" id="3.10.180.10">
    <property type="entry name" value="2,3-Dihydroxybiphenyl 1,2-Dioxygenase, domain 1"/>
    <property type="match status" value="1"/>
</dbReference>
<proteinExistence type="predicted"/>
<feature type="domain" description="VOC" evidence="1">
    <location>
        <begin position="4"/>
        <end position="135"/>
    </location>
</feature>
<sequence length="142" mass="16067">MAEHRFFVYTRCNDLNSSRRFYTELIGLKQIWDDDESLGYLVGPAQLSVFLDPASTATPHWSFQPGWGYGLSVESRPPLAAASWSVELSPEAFRDAVDRLRTAGVTAWRREPFWVGYWSYVVRDPMGQTVELSDPLSSGPDC</sequence>
<reference evidence="2 3" key="1">
    <citation type="submission" date="2016-11" db="EMBL/GenBank/DDBJ databases">
        <authorList>
            <person name="Jaros S."/>
            <person name="Januszkiewicz K."/>
            <person name="Wedrychowicz H."/>
        </authorList>
    </citation>
    <scope>NUCLEOTIDE SEQUENCE [LARGE SCALE GENOMIC DNA]</scope>
    <source>
        <strain evidence="2 3">DSM 12906</strain>
    </source>
</reference>
<evidence type="ECO:0000259" key="1">
    <source>
        <dbReference type="PROSITE" id="PS51819"/>
    </source>
</evidence>
<name>A0A1M6JDL6_9ACTN</name>
<dbReference type="InterPro" id="IPR004360">
    <property type="entry name" value="Glyas_Fos-R_dOase_dom"/>
</dbReference>
<dbReference type="OrthoDB" id="8018325at2"/>
<evidence type="ECO:0000313" key="2">
    <source>
        <dbReference type="EMBL" id="SHJ44816.1"/>
    </source>
</evidence>
<dbReference type="InterPro" id="IPR037523">
    <property type="entry name" value="VOC_core"/>
</dbReference>
<dbReference type="GO" id="GO:0051213">
    <property type="term" value="F:dioxygenase activity"/>
    <property type="evidence" value="ECO:0007669"/>
    <property type="project" value="UniProtKB-KW"/>
</dbReference>
<dbReference type="SUPFAM" id="SSF54593">
    <property type="entry name" value="Glyoxalase/Bleomycin resistance protein/Dihydroxybiphenyl dioxygenase"/>
    <property type="match status" value="1"/>
</dbReference>
<evidence type="ECO:0000313" key="3">
    <source>
        <dbReference type="Proteomes" id="UP000184512"/>
    </source>
</evidence>
<keyword evidence="2" id="KW-0560">Oxidoreductase</keyword>
<accession>A0A1M6JDL6</accession>